<evidence type="ECO:0000313" key="3">
    <source>
        <dbReference type="Proteomes" id="UP000006892"/>
    </source>
</evidence>
<reference evidence="2" key="1">
    <citation type="journal article" date="2010" name="PLoS Genet.">
        <title>The genome of a pathogenic rhodococcus: cooptive virulence underpinned by key gene acquisitions.</title>
        <authorList>
            <person name="Letek M."/>
            <person name="Gonzalez P."/>
            <person name="Macarthur I."/>
            <person name="Rodriguez H."/>
            <person name="Freeman T.C."/>
            <person name="Valero-Rello A."/>
            <person name="Blanco M."/>
            <person name="Buckley T."/>
            <person name="Cherevach I."/>
            <person name="Fahey R."/>
            <person name="Hapeshi A."/>
            <person name="Holdstock J."/>
            <person name="Leadon D."/>
            <person name="Navas J."/>
            <person name="Ocampo A."/>
            <person name="Quail M.A."/>
            <person name="Sanders M."/>
            <person name="Scortti M.M."/>
            <person name="Prescott J.F."/>
            <person name="Fogarty U."/>
            <person name="Meijer W.G."/>
            <person name="Parkhill J."/>
            <person name="Bentley S.D."/>
            <person name="Vazquez-Boland J.A."/>
        </authorList>
    </citation>
    <scope>NUCLEOTIDE SEQUENCE [LARGE SCALE GENOMIC DNA]</scope>
    <source>
        <strain evidence="2 3">103S</strain>
    </source>
</reference>
<dbReference type="Proteomes" id="UP001154400">
    <property type="component" value="Chromosome"/>
</dbReference>
<gene>
    <name evidence="2" type="ordered locus">REQ_09590</name>
</gene>
<keyword evidence="1" id="KW-0812">Transmembrane</keyword>
<keyword evidence="1" id="KW-0472">Membrane</keyword>
<dbReference type="EMBL" id="FN563149">
    <property type="protein sequence ID" value="CBH47064.1"/>
    <property type="molecule type" value="Genomic_DNA"/>
</dbReference>
<sequence>MAPSLSATARVPSPLSTIVSASSTVTLHFSTPSERTTTLSSANFAVSPAPRSTSRWAALAGGVVVVVVGCVVVVVTVGVSVVVVDGASVVVLGADTDGVLVGGVGASTVDVVSLGDSVGTGDVVTSSGAIPVGPLRDAKLAWFGLGEPGVHVDTSSHGWLGLFAALVPWHSVLLVTRSLYEICRDEVYPEDVAGPFFVYTRAYTLARGEVVLIPVTEVVGAVTS</sequence>
<protein>
    <submittedName>
        <fullName evidence="2">Membrane protein</fullName>
    </submittedName>
</protein>
<evidence type="ECO:0000256" key="1">
    <source>
        <dbReference type="SAM" id="Phobius"/>
    </source>
</evidence>
<keyword evidence="1" id="KW-1133">Transmembrane helix</keyword>
<name>A0A3S5Y3E5_RHOH1</name>
<evidence type="ECO:0000313" key="2">
    <source>
        <dbReference type="EMBL" id="CBH47064.1"/>
    </source>
</evidence>
<dbReference type="AlphaFoldDB" id="A0A3S5Y3E5"/>
<feature type="transmembrane region" description="Helical" evidence="1">
    <location>
        <begin position="56"/>
        <end position="83"/>
    </location>
</feature>
<organism evidence="2">
    <name type="scientific">Rhodococcus hoagii (strain 103S)</name>
    <name type="common">Rhodococcus equi</name>
    <dbReference type="NCBI Taxonomy" id="685727"/>
    <lineage>
        <taxon>Bacteria</taxon>
        <taxon>Bacillati</taxon>
        <taxon>Actinomycetota</taxon>
        <taxon>Actinomycetes</taxon>
        <taxon>Mycobacteriales</taxon>
        <taxon>Nocardiaceae</taxon>
        <taxon>Prescottella</taxon>
    </lineage>
</organism>
<dbReference type="KEGG" id="req:REQ_09590"/>
<proteinExistence type="predicted"/>
<accession>A0A3S5Y3E5</accession>